<keyword evidence="6" id="KW-1185">Reference proteome</keyword>
<evidence type="ECO:0000313" key="5">
    <source>
        <dbReference type="EMBL" id="KNC83739.1"/>
    </source>
</evidence>
<dbReference type="AlphaFoldDB" id="A0A0L0G4C9"/>
<feature type="compositionally biased region" description="Basic and acidic residues" evidence="3">
    <location>
        <begin position="26"/>
        <end position="41"/>
    </location>
</feature>
<evidence type="ECO:0000256" key="3">
    <source>
        <dbReference type="SAM" id="MobiDB-lite"/>
    </source>
</evidence>
<dbReference type="Pfam" id="PF15247">
    <property type="entry name" value="SLBP_RNA_bind"/>
    <property type="match status" value="1"/>
</dbReference>
<proteinExistence type="inferred from homology"/>
<dbReference type="GO" id="GO:0005737">
    <property type="term" value="C:cytoplasm"/>
    <property type="evidence" value="ECO:0007669"/>
    <property type="project" value="TreeGrafter"/>
</dbReference>
<dbReference type="GO" id="GO:0071204">
    <property type="term" value="C:histone pre-mRNA 3'end processing complex"/>
    <property type="evidence" value="ECO:0007669"/>
    <property type="project" value="TreeGrafter"/>
</dbReference>
<dbReference type="PANTHER" id="PTHR17408">
    <property type="entry name" value="HISTONE RNA HAIRPIN-BINDING PROTEIN"/>
    <property type="match status" value="1"/>
</dbReference>
<organism evidence="5 6">
    <name type="scientific">Sphaeroforma arctica JP610</name>
    <dbReference type="NCBI Taxonomy" id="667725"/>
    <lineage>
        <taxon>Eukaryota</taxon>
        <taxon>Ichthyosporea</taxon>
        <taxon>Ichthyophonida</taxon>
        <taxon>Sphaeroforma</taxon>
    </lineage>
</organism>
<dbReference type="OrthoDB" id="265795at2759"/>
<dbReference type="GeneID" id="25904521"/>
<dbReference type="eggNOG" id="KOG3934">
    <property type="taxonomic scope" value="Eukaryota"/>
</dbReference>
<dbReference type="GO" id="GO:0051028">
    <property type="term" value="P:mRNA transport"/>
    <property type="evidence" value="ECO:0007669"/>
    <property type="project" value="TreeGrafter"/>
</dbReference>
<protein>
    <recommendedName>
        <fullName evidence="4">Histone RNA hairpin-binding protein RNA-binding domain-containing protein</fullName>
    </recommendedName>
</protein>
<reference evidence="5 6" key="1">
    <citation type="submission" date="2011-02" db="EMBL/GenBank/DDBJ databases">
        <title>The Genome Sequence of Sphaeroforma arctica JP610.</title>
        <authorList>
            <consortium name="The Broad Institute Genome Sequencing Platform"/>
            <person name="Russ C."/>
            <person name="Cuomo C."/>
            <person name="Young S.K."/>
            <person name="Zeng Q."/>
            <person name="Gargeya S."/>
            <person name="Alvarado L."/>
            <person name="Berlin A."/>
            <person name="Chapman S.B."/>
            <person name="Chen Z."/>
            <person name="Freedman E."/>
            <person name="Gellesch M."/>
            <person name="Goldberg J."/>
            <person name="Griggs A."/>
            <person name="Gujja S."/>
            <person name="Heilman E."/>
            <person name="Heiman D."/>
            <person name="Howarth C."/>
            <person name="Mehta T."/>
            <person name="Neiman D."/>
            <person name="Pearson M."/>
            <person name="Roberts A."/>
            <person name="Saif S."/>
            <person name="Shea T."/>
            <person name="Shenoy N."/>
            <person name="Sisk P."/>
            <person name="Stolte C."/>
            <person name="Sykes S."/>
            <person name="White J."/>
            <person name="Yandava C."/>
            <person name="Burger G."/>
            <person name="Gray M.W."/>
            <person name="Holland P.W.H."/>
            <person name="King N."/>
            <person name="Lang F.B.F."/>
            <person name="Roger A.J."/>
            <person name="Ruiz-Trillo I."/>
            <person name="Haas B."/>
            <person name="Nusbaum C."/>
            <person name="Birren B."/>
        </authorList>
    </citation>
    <scope>NUCLEOTIDE SEQUENCE [LARGE SCALE GENOMIC DNA]</scope>
    <source>
        <strain evidence="5 6">JP610</strain>
    </source>
</reference>
<accession>A0A0L0G4C9</accession>
<dbReference type="STRING" id="667725.A0A0L0G4C9"/>
<dbReference type="GO" id="GO:0003729">
    <property type="term" value="F:mRNA binding"/>
    <property type="evidence" value="ECO:0007669"/>
    <property type="project" value="InterPro"/>
</dbReference>
<evidence type="ECO:0000313" key="6">
    <source>
        <dbReference type="Proteomes" id="UP000054560"/>
    </source>
</evidence>
<dbReference type="EMBL" id="KQ241812">
    <property type="protein sequence ID" value="KNC83739.1"/>
    <property type="molecule type" value="Genomic_DNA"/>
</dbReference>
<feature type="region of interest" description="Disordered" evidence="3">
    <location>
        <begin position="1"/>
        <end position="58"/>
    </location>
</feature>
<dbReference type="PANTHER" id="PTHR17408:SF0">
    <property type="entry name" value="HISTONE RNA HAIRPIN-BINDING PROTEIN"/>
    <property type="match status" value="1"/>
</dbReference>
<name>A0A0L0G4C9_9EUKA</name>
<dbReference type="GO" id="GO:0071207">
    <property type="term" value="F:histone pre-mRNA stem-loop binding"/>
    <property type="evidence" value="ECO:0007669"/>
    <property type="project" value="TreeGrafter"/>
</dbReference>
<dbReference type="Proteomes" id="UP000054560">
    <property type="component" value="Unassembled WGS sequence"/>
</dbReference>
<dbReference type="InterPro" id="IPR038294">
    <property type="entry name" value="SLBP_RNA_bind_sf"/>
</dbReference>
<dbReference type="GO" id="GO:0006398">
    <property type="term" value="P:mRNA 3'-end processing by stem-loop binding and cleavage"/>
    <property type="evidence" value="ECO:0007669"/>
    <property type="project" value="TreeGrafter"/>
</dbReference>
<evidence type="ECO:0000256" key="2">
    <source>
        <dbReference type="ARBA" id="ARBA00022884"/>
    </source>
</evidence>
<evidence type="ECO:0000259" key="4">
    <source>
        <dbReference type="Pfam" id="PF15247"/>
    </source>
</evidence>
<comment type="similarity">
    <text evidence="1">Belongs to the SLBP family.</text>
</comment>
<evidence type="ECO:0000256" key="1">
    <source>
        <dbReference type="ARBA" id="ARBA00006151"/>
    </source>
</evidence>
<dbReference type="InterPro" id="IPR026502">
    <property type="entry name" value="SLBP1/SLBP2"/>
</dbReference>
<feature type="compositionally biased region" description="Polar residues" evidence="3">
    <location>
        <begin position="15"/>
        <end position="25"/>
    </location>
</feature>
<sequence>MYKTHGFTRDHATPSLYSNDLNESADSSRWEDKENRNDASRWRQPKSKPQNKELTEEGKLTYRQKQIDYGKNTIGYDNYIRAVPVHKRDKRNPKLHPRTPDKRVENMSTKRFASHLRTWRKALHQYDDWSPPSTAATITIAKATHAERAPRTALGVARSASSALFPSNEKIPTVACTMVSALRMDLSAEKYFEEDEDEEDLDIVPMCMLPDLENMDEEGSNVIVPADDKTDVTYKENVSAGTAESNNQNECNPNDSSCIFTSDSFYVEGLEDIY</sequence>
<gene>
    <name evidence="5" type="ORF">SARC_04017</name>
</gene>
<dbReference type="InterPro" id="IPR029344">
    <property type="entry name" value="SLBP_RNA_bind"/>
</dbReference>
<dbReference type="RefSeq" id="XP_014157641.1">
    <property type="nucleotide sequence ID" value="XM_014302166.1"/>
</dbReference>
<dbReference type="Gene3D" id="1.10.8.1120">
    <property type="entry name" value="Histone RNA hairpin-binding protein RNA-binding domain"/>
    <property type="match status" value="1"/>
</dbReference>
<keyword evidence="2" id="KW-0694">RNA-binding</keyword>
<feature type="domain" description="Histone RNA hairpin-binding protein RNA-binding" evidence="4">
    <location>
        <begin position="56"/>
        <end position="128"/>
    </location>
</feature>